<dbReference type="Proteomes" id="UP000605253">
    <property type="component" value="Unassembled WGS sequence"/>
</dbReference>
<dbReference type="PANTHER" id="PTHR48084">
    <property type="entry name" value="2-OXOGLUTARATE OXIDOREDUCTASE SUBUNIT KORB-RELATED"/>
    <property type="match status" value="1"/>
</dbReference>
<evidence type="ECO:0000313" key="4">
    <source>
        <dbReference type="Proteomes" id="UP000605253"/>
    </source>
</evidence>
<reference evidence="3" key="2">
    <citation type="submission" date="2020-09" db="EMBL/GenBank/DDBJ databases">
        <authorList>
            <person name="Sun Q."/>
            <person name="Zhou Y."/>
        </authorList>
    </citation>
    <scope>NUCLEOTIDE SEQUENCE</scope>
    <source>
        <strain evidence="3">CGMCC 1.12181</strain>
    </source>
</reference>
<dbReference type="SUPFAM" id="SSF52518">
    <property type="entry name" value="Thiamin diphosphate-binding fold (THDP-binding)"/>
    <property type="match status" value="1"/>
</dbReference>
<sequence length="350" mass="37843">MTYIRPNFRHPESLRNDAGYSIKHYEGALSTLCAGCGHDSISAAIIKSCFDLNLAPHKIAKISGIGCSSKTPTYFLGKAHGFNSVHGRMPSVTTGANMANKDLLYLGVSGDGDTASIGMGQFAHVVRRNLNMVYIVMNNGCYGLTKGQDSATADQGSVSKKGVPSVFDSIDLCQMALQLGAGLVARCFSGDKKQLIPIIKAAIQHQGFAFIDVISPCVTFNNTPQSTKGYEWVREHMEATGTIDFIPDRTEITLDYPAGSSRTVTLHDGSELHLQKSSADYDLSNRKAAMQQIETVKEQQKILTGLIYHNDTKLDTHGKINTVDTPLNALTQDELCPGSEVLAALNAKLR</sequence>
<dbReference type="Pfam" id="PF02775">
    <property type="entry name" value="TPP_enzyme_C"/>
    <property type="match status" value="1"/>
</dbReference>
<keyword evidence="1" id="KW-0560">Oxidoreductase</keyword>
<dbReference type="GO" id="GO:0030976">
    <property type="term" value="F:thiamine pyrophosphate binding"/>
    <property type="evidence" value="ECO:0007669"/>
    <property type="project" value="InterPro"/>
</dbReference>
<gene>
    <name evidence="3" type="ORF">GCM10011365_17920</name>
</gene>
<organism evidence="3 4">
    <name type="scientific">Marinicella pacifica</name>
    <dbReference type="NCBI Taxonomy" id="1171543"/>
    <lineage>
        <taxon>Bacteria</taxon>
        <taxon>Pseudomonadati</taxon>
        <taxon>Pseudomonadota</taxon>
        <taxon>Gammaproteobacteria</taxon>
        <taxon>Lysobacterales</taxon>
        <taxon>Marinicellaceae</taxon>
        <taxon>Marinicella</taxon>
    </lineage>
</organism>
<evidence type="ECO:0000313" key="3">
    <source>
        <dbReference type="EMBL" id="GGF96924.1"/>
    </source>
</evidence>
<name>A0A917CU49_9GAMM</name>
<feature type="domain" description="Thiamine pyrophosphate enzyme TPP-binding" evidence="2">
    <location>
        <begin position="65"/>
        <end position="213"/>
    </location>
</feature>
<dbReference type="CDD" id="cd03375">
    <property type="entry name" value="TPP_OGFOR"/>
    <property type="match status" value="1"/>
</dbReference>
<dbReference type="AlphaFoldDB" id="A0A917CU49"/>
<dbReference type="InterPro" id="IPR051457">
    <property type="entry name" value="2-oxoacid:Fd_oxidoreductase"/>
</dbReference>
<keyword evidence="4" id="KW-1185">Reference proteome</keyword>
<dbReference type="PANTHER" id="PTHR48084:SF5">
    <property type="entry name" value="BLR6744 PROTEIN"/>
    <property type="match status" value="1"/>
</dbReference>
<dbReference type="GO" id="GO:0045333">
    <property type="term" value="P:cellular respiration"/>
    <property type="evidence" value="ECO:0007669"/>
    <property type="project" value="UniProtKB-ARBA"/>
</dbReference>
<dbReference type="GO" id="GO:0044281">
    <property type="term" value="P:small molecule metabolic process"/>
    <property type="evidence" value="ECO:0007669"/>
    <property type="project" value="UniProtKB-ARBA"/>
</dbReference>
<evidence type="ECO:0000256" key="1">
    <source>
        <dbReference type="ARBA" id="ARBA00023002"/>
    </source>
</evidence>
<protein>
    <submittedName>
        <fullName evidence="3">2-oxoglutarate ferredoxin oxidoreductase subunit beta</fullName>
    </submittedName>
</protein>
<dbReference type="GO" id="GO:0016625">
    <property type="term" value="F:oxidoreductase activity, acting on the aldehyde or oxo group of donors, iron-sulfur protein as acceptor"/>
    <property type="evidence" value="ECO:0007669"/>
    <property type="project" value="UniProtKB-ARBA"/>
</dbReference>
<dbReference type="RefSeq" id="WP_188365396.1">
    <property type="nucleotide sequence ID" value="NZ_BAABJF010000003.1"/>
</dbReference>
<accession>A0A917CU49</accession>
<reference evidence="3" key="1">
    <citation type="journal article" date="2014" name="Int. J. Syst. Evol. Microbiol.">
        <title>Complete genome sequence of Corynebacterium casei LMG S-19264T (=DSM 44701T), isolated from a smear-ripened cheese.</title>
        <authorList>
            <consortium name="US DOE Joint Genome Institute (JGI-PGF)"/>
            <person name="Walter F."/>
            <person name="Albersmeier A."/>
            <person name="Kalinowski J."/>
            <person name="Ruckert C."/>
        </authorList>
    </citation>
    <scope>NUCLEOTIDE SEQUENCE</scope>
    <source>
        <strain evidence="3">CGMCC 1.12181</strain>
    </source>
</reference>
<dbReference type="EMBL" id="BMEO01000007">
    <property type="protein sequence ID" value="GGF96924.1"/>
    <property type="molecule type" value="Genomic_DNA"/>
</dbReference>
<dbReference type="InterPro" id="IPR011766">
    <property type="entry name" value="TPP_enzyme_TPP-bd"/>
</dbReference>
<dbReference type="Gene3D" id="3.40.50.970">
    <property type="match status" value="1"/>
</dbReference>
<evidence type="ECO:0000259" key="2">
    <source>
        <dbReference type="Pfam" id="PF02775"/>
    </source>
</evidence>
<proteinExistence type="predicted"/>
<dbReference type="InterPro" id="IPR029061">
    <property type="entry name" value="THDP-binding"/>
</dbReference>
<comment type="caution">
    <text evidence="3">The sequence shown here is derived from an EMBL/GenBank/DDBJ whole genome shotgun (WGS) entry which is preliminary data.</text>
</comment>